<accession>A0A9Q9ELP3</accession>
<protein>
    <submittedName>
        <fullName evidence="3">Uncharacterized protein</fullName>
    </submittedName>
</protein>
<evidence type="ECO:0000313" key="3">
    <source>
        <dbReference type="EMBL" id="USW55275.1"/>
    </source>
</evidence>
<feature type="region of interest" description="Disordered" evidence="1">
    <location>
        <begin position="1"/>
        <end position="24"/>
    </location>
</feature>
<dbReference type="EMBL" id="CP099424">
    <property type="protein sequence ID" value="USW55275.1"/>
    <property type="molecule type" value="Genomic_DNA"/>
</dbReference>
<keyword evidence="2" id="KW-0472">Membrane</keyword>
<feature type="transmembrane region" description="Helical" evidence="2">
    <location>
        <begin position="624"/>
        <end position="645"/>
    </location>
</feature>
<keyword evidence="2" id="KW-1133">Transmembrane helix</keyword>
<dbReference type="OrthoDB" id="3649539at2759"/>
<evidence type="ECO:0000256" key="2">
    <source>
        <dbReference type="SAM" id="Phobius"/>
    </source>
</evidence>
<feature type="transmembrane region" description="Helical" evidence="2">
    <location>
        <begin position="55"/>
        <end position="77"/>
    </location>
</feature>
<gene>
    <name evidence="3" type="ORF">Slin15195_G085940</name>
</gene>
<reference evidence="3" key="1">
    <citation type="submission" date="2022-06" db="EMBL/GenBank/DDBJ databases">
        <title>Complete genome sequences of two strains of the flax pathogen Septoria linicola.</title>
        <authorList>
            <person name="Lapalu N."/>
            <person name="Simon A."/>
            <person name="Demenou B."/>
            <person name="Paumier D."/>
            <person name="Guillot M.-P."/>
            <person name="Gout L."/>
            <person name="Valade R."/>
        </authorList>
    </citation>
    <scope>NUCLEOTIDE SEQUENCE</scope>
    <source>
        <strain evidence="3">SE15195</strain>
    </source>
</reference>
<evidence type="ECO:0000256" key="1">
    <source>
        <dbReference type="SAM" id="MobiDB-lite"/>
    </source>
</evidence>
<dbReference type="AlphaFoldDB" id="A0A9Q9ELP3"/>
<name>A0A9Q9ELP3_9PEZI</name>
<evidence type="ECO:0000313" key="4">
    <source>
        <dbReference type="Proteomes" id="UP001056384"/>
    </source>
</evidence>
<keyword evidence="2" id="KW-0812">Transmembrane</keyword>
<sequence>MAESTRQHGEIVTHHQGEEVHDWDAENKKQPAITTTAVTDDRETRTANHIHVGDAIVDVLIALTPLYFVGFCVAVYHRNGTLANSWTNQAIFQMGKLNPTIFPIIFVLIISKFIKAIANWKLEKGATVGHIQHLLGSRTLVSAIFTPFKLRRFSPLVPLLIIVWTANPLGGQLSLRAVSSAANITTIDTPYIYLSPLAAIDLRALPDFSGDIYNRAIEGAFNTALMSPATSKNGTQDIFGNVQIPMLEHLSLHQSPDSDGWYYTSQRNFTGPLAALAHAVDLPERIQPLYVSITGIPFKPRLSAPPAEGSNTTQLSDYDSKLQAVKHALFGEDVVRTSLQFSMESSYMFSNCTFQPLSFTGDVSYDNVTDARKDNFFNSTTGVVNNTRGFSIAYDSEHSINSTLPRSIGVESWIAQDVGGVEAARTVGTISEATCEITTSYVEAQVFCITDTNCSVAAIRESKLPNRPKEQTALDGISYLGAGLLTDSGEDNLAQFLGYANNTAPVFFRNFVRSTGIEDHGMMQLGPLESYFYDPESPFKASISGEGASSGSASQRPLADIGNDVFSYRLTQLLNTYWLTSVEPFTIINGVDIQGIDNADFLKLSETAGKIYVDKTVLRCHTTFMALLLVISLSLFIVGLITAYLDATRKGPDVLDQFVNSLRHNPYVHVDKMGNTMEDGQDMARRLRNTVVQMGDVQPDSEVGYVAIATPHQNQPVQRLDHGRHYV</sequence>
<dbReference type="Proteomes" id="UP001056384">
    <property type="component" value="Chromosome 7"/>
</dbReference>
<proteinExistence type="predicted"/>
<keyword evidence="4" id="KW-1185">Reference proteome</keyword>
<organism evidence="3 4">
    <name type="scientific">Septoria linicola</name>
    <dbReference type="NCBI Taxonomy" id="215465"/>
    <lineage>
        <taxon>Eukaryota</taxon>
        <taxon>Fungi</taxon>
        <taxon>Dikarya</taxon>
        <taxon>Ascomycota</taxon>
        <taxon>Pezizomycotina</taxon>
        <taxon>Dothideomycetes</taxon>
        <taxon>Dothideomycetidae</taxon>
        <taxon>Mycosphaerellales</taxon>
        <taxon>Mycosphaerellaceae</taxon>
        <taxon>Septoria</taxon>
    </lineage>
</organism>
<feature type="transmembrane region" description="Helical" evidence="2">
    <location>
        <begin position="97"/>
        <end position="114"/>
    </location>
</feature>